<proteinExistence type="predicted"/>
<organism evidence="2 3">
    <name type="scientific">Chitinophaga arvensicola</name>
    <dbReference type="NCBI Taxonomy" id="29529"/>
    <lineage>
        <taxon>Bacteria</taxon>
        <taxon>Pseudomonadati</taxon>
        <taxon>Bacteroidota</taxon>
        <taxon>Chitinophagia</taxon>
        <taxon>Chitinophagales</taxon>
        <taxon>Chitinophagaceae</taxon>
        <taxon>Chitinophaga</taxon>
    </lineage>
</organism>
<keyword evidence="1" id="KW-0472">Membrane</keyword>
<name>A0A1I0SAT1_9BACT</name>
<gene>
    <name evidence="2" type="ORF">SAMN04488122_5630</name>
</gene>
<reference evidence="3" key="1">
    <citation type="submission" date="2016-10" db="EMBL/GenBank/DDBJ databases">
        <authorList>
            <person name="Varghese N."/>
            <person name="Submissions S."/>
        </authorList>
    </citation>
    <scope>NUCLEOTIDE SEQUENCE [LARGE SCALE GENOMIC DNA]</scope>
    <source>
        <strain evidence="3">DSM 3695</strain>
    </source>
</reference>
<keyword evidence="3" id="KW-1185">Reference proteome</keyword>
<dbReference type="Proteomes" id="UP000199310">
    <property type="component" value="Unassembled WGS sequence"/>
</dbReference>
<dbReference type="STRING" id="29529.SAMN04488122_5630"/>
<feature type="transmembrane region" description="Helical" evidence="1">
    <location>
        <begin position="6"/>
        <end position="25"/>
    </location>
</feature>
<dbReference type="Pfam" id="PF12732">
    <property type="entry name" value="YtxH"/>
    <property type="match status" value="1"/>
</dbReference>
<dbReference type="EMBL" id="FOJG01000002">
    <property type="protein sequence ID" value="SEW53688.1"/>
    <property type="molecule type" value="Genomic_DNA"/>
</dbReference>
<dbReference type="InterPro" id="IPR024623">
    <property type="entry name" value="YtxH"/>
</dbReference>
<accession>A0A1I0SAT1</accession>
<dbReference type="AlphaFoldDB" id="A0A1I0SAT1"/>
<sequence length="100" mass="11025">MSTTKFLAGAIAGLTTGLVIGLLTAPDSGDRTRKKIKTKADDWRHKINGIVGKGGEDLSDLKEVFEHEVTGLQDDVRERVLKLINKSQGVYNRFKREALS</sequence>
<keyword evidence="1" id="KW-1133">Transmembrane helix</keyword>
<protein>
    <submittedName>
        <fullName evidence="2">Gas vesicle protein</fullName>
    </submittedName>
</protein>
<dbReference type="RefSeq" id="WP_089900978.1">
    <property type="nucleotide sequence ID" value="NZ_FOJG01000002.1"/>
</dbReference>
<evidence type="ECO:0000256" key="1">
    <source>
        <dbReference type="SAM" id="Phobius"/>
    </source>
</evidence>
<keyword evidence="1" id="KW-0812">Transmembrane</keyword>
<evidence type="ECO:0000313" key="3">
    <source>
        <dbReference type="Proteomes" id="UP000199310"/>
    </source>
</evidence>
<evidence type="ECO:0000313" key="2">
    <source>
        <dbReference type="EMBL" id="SEW53688.1"/>
    </source>
</evidence>